<feature type="non-terminal residue" evidence="1">
    <location>
        <position position="90"/>
    </location>
</feature>
<dbReference type="AlphaFoldDB" id="A0A9D2BE25"/>
<reference evidence="1" key="2">
    <citation type="submission" date="2021-04" db="EMBL/GenBank/DDBJ databases">
        <authorList>
            <person name="Gilroy R."/>
        </authorList>
    </citation>
    <scope>NUCLEOTIDE SEQUENCE</scope>
    <source>
        <strain evidence="1">ChiSxjej3B15-1167</strain>
    </source>
</reference>
<evidence type="ECO:0000313" key="2">
    <source>
        <dbReference type="Proteomes" id="UP000886805"/>
    </source>
</evidence>
<evidence type="ECO:0000313" key="1">
    <source>
        <dbReference type="EMBL" id="HIX72776.1"/>
    </source>
</evidence>
<organism evidence="1 2">
    <name type="scientific">Candidatus Anaerobutyricum stercoripullorum</name>
    <dbReference type="NCBI Taxonomy" id="2838456"/>
    <lineage>
        <taxon>Bacteria</taxon>
        <taxon>Bacillati</taxon>
        <taxon>Bacillota</taxon>
        <taxon>Clostridia</taxon>
        <taxon>Lachnospirales</taxon>
        <taxon>Lachnospiraceae</taxon>
        <taxon>Anaerobutyricum</taxon>
    </lineage>
</organism>
<name>A0A9D2BE25_9FIRM</name>
<dbReference type="NCBIfam" id="NF038403">
    <property type="entry name" value="perm_prefix_1"/>
    <property type="match status" value="1"/>
</dbReference>
<dbReference type="Pfam" id="PF22564">
    <property type="entry name" value="HAAS"/>
    <property type="match status" value="1"/>
</dbReference>
<proteinExistence type="predicted"/>
<sequence>MKQDRKEEYLDTLTSQIRYRKARESVRREIEQHLDEQIGEYLMEGMEPEEAEKEAVKQMGDPVETGISLDRIHRPRMPWGMLLWIGILSI</sequence>
<dbReference type="Proteomes" id="UP000886805">
    <property type="component" value="Unassembled WGS sequence"/>
</dbReference>
<reference evidence="1" key="1">
    <citation type="journal article" date="2021" name="PeerJ">
        <title>Extensive microbial diversity within the chicken gut microbiome revealed by metagenomics and culture.</title>
        <authorList>
            <person name="Gilroy R."/>
            <person name="Ravi A."/>
            <person name="Getino M."/>
            <person name="Pursley I."/>
            <person name="Horton D.L."/>
            <person name="Alikhan N.F."/>
            <person name="Baker D."/>
            <person name="Gharbi K."/>
            <person name="Hall N."/>
            <person name="Watson M."/>
            <person name="Adriaenssens E.M."/>
            <person name="Foster-Nyarko E."/>
            <person name="Jarju S."/>
            <person name="Secka A."/>
            <person name="Antonio M."/>
            <person name="Oren A."/>
            <person name="Chaudhuri R.R."/>
            <person name="La Ragione R."/>
            <person name="Hildebrand F."/>
            <person name="Pallen M.J."/>
        </authorList>
    </citation>
    <scope>NUCLEOTIDE SEQUENCE</scope>
    <source>
        <strain evidence="1">ChiSxjej3B15-1167</strain>
    </source>
</reference>
<comment type="caution">
    <text evidence="1">The sequence shown here is derived from an EMBL/GenBank/DDBJ whole genome shotgun (WGS) entry which is preliminary data.</text>
</comment>
<dbReference type="InterPro" id="IPR047928">
    <property type="entry name" value="Perm_prefix_1"/>
</dbReference>
<gene>
    <name evidence="1" type="ORF">H9849_07105</name>
</gene>
<accession>A0A9D2BE25</accession>
<protein>
    <submittedName>
        <fullName evidence="1">Demethoxyubiquinone hydroxylase family protein</fullName>
    </submittedName>
</protein>
<dbReference type="EMBL" id="DXEQ01000213">
    <property type="protein sequence ID" value="HIX72776.1"/>
    <property type="molecule type" value="Genomic_DNA"/>
</dbReference>